<dbReference type="GO" id="GO:0005737">
    <property type="term" value="C:cytoplasm"/>
    <property type="evidence" value="ECO:0007669"/>
    <property type="project" value="UniProtKB-SubCell"/>
</dbReference>
<evidence type="ECO:0000313" key="8">
    <source>
        <dbReference type="Proteomes" id="UP000000366"/>
    </source>
</evidence>
<dbReference type="HOGENOM" id="CLU_083287_3_0_4"/>
<evidence type="ECO:0000256" key="3">
    <source>
        <dbReference type="ARBA" id="ARBA00023015"/>
    </source>
</evidence>
<reference evidence="7 8" key="1">
    <citation type="journal article" date="2007" name="J. Bacteriol.">
        <title>Whole-genome analysis of the methyl tert-butyl ether-degrading beta-proteobacterium Methylibium petroleiphilum PM1.</title>
        <authorList>
            <person name="Kane S.R."/>
            <person name="Chakicherla A.Y."/>
            <person name="Chain P.S.G."/>
            <person name="Schmidt R."/>
            <person name="Shin M.W."/>
            <person name="Legler T.C."/>
            <person name="Scow K.M."/>
            <person name="Larimer F.W."/>
            <person name="Lucas S.M."/>
            <person name="Richardson P.M."/>
            <person name="Hristova K.R."/>
        </authorList>
    </citation>
    <scope>NUCLEOTIDE SEQUENCE [LARGE SCALE GENOMIC DNA]</scope>
    <source>
        <strain evidence="8">ATCC BAA-1232 / LMG 22953 / PM1</strain>
    </source>
</reference>
<dbReference type="PROSITE" id="PS50995">
    <property type="entry name" value="HTH_MARR_2"/>
    <property type="match status" value="1"/>
</dbReference>
<keyword evidence="5" id="KW-0804">Transcription</keyword>
<evidence type="ECO:0000313" key="7">
    <source>
        <dbReference type="EMBL" id="ABM94767.1"/>
    </source>
</evidence>
<dbReference type="RefSeq" id="WP_011829404.1">
    <property type="nucleotide sequence ID" value="NC_008825.1"/>
</dbReference>
<comment type="subcellular location">
    <subcellularLocation>
        <location evidence="1">Cytoplasm</location>
    </subcellularLocation>
</comment>
<dbReference type="Proteomes" id="UP000000366">
    <property type="component" value="Chromosome"/>
</dbReference>
<dbReference type="Pfam" id="PF22381">
    <property type="entry name" value="Staph_reg_Sar_Rot"/>
    <property type="match status" value="1"/>
</dbReference>
<dbReference type="PRINTS" id="PR00598">
    <property type="entry name" value="HTHMARR"/>
</dbReference>
<protein>
    <submittedName>
        <fullName evidence="7">Transcriptional regulator, MarR family</fullName>
    </submittedName>
</protein>
<accession>A2SGS8</accession>
<sequence>MSQTRRLPASLPADASDLALDGQLCFALYAASLAMTKVYRPLLARIGLTYPQYVVLLALWECDGLNIGELGERVSLDSGTLTPLLKRMQALGLIERTRSAADERQVLITLTRAGRDLSTAALAIQEQVACATACSNRERQGLTQALQQLRAALLSNADT</sequence>
<dbReference type="InterPro" id="IPR000835">
    <property type="entry name" value="HTH_MarR-typ"/>
</dbReference>
<dbReference type="EMBL" id="CP000555">
    <property type="protein sequence ID" value="ABM94767.1"/>
    <property type="molecule type" value="Genomic_DNA"/>
</dbReference>
<dbReference type="AlphaFoldDB" id="A2SGS8"/>
<dbReference type="eggNOG" id="COG1846">
    <property type="taxonomic scope" value="Bacteria"/>
</dbReference>
<organism evidence="7 8">
    <name type="scientific">Methylibium petroleiphilum (strain ATCC BAA-1232 / LMG 22953 / PM1)</name>
    <dbReference type="NCBI Taxonomy" id="420662"/>
    <lineage>
        <taxon>Bacteria</taxon>
        <taxon>Pseudomonadati</taxon>
        <taxon>Pseudomonadota</taxon>
        <taxon>Betaproteobacteria</taxon>
        <taxon>Burkholderiales</taxon>
        <taxon>Sphaerotilaceae</taxon>
        <taxon>Methylibium</taxon>
    </lineage>
</organism>
<dbReference type="InterPro" id="IPR036388">
    <property type="entry name" value="WH-like_DNA-bd_sf"/>
</dbReference>
<dbReference type="SMART" id="SM00347">
    <property type="entry name" value="HTH_MARR"/>
    <property type="match status" value="1"/>
</dbReference>
<dbReference type="GO" id="GO:0006950">
    <property type="term" value="P:response to stress"/>
    <property type="evidence" value="ECO:0007669"/>
    <property type="project" value="TreeGrafter"/>
</dbReference>
<keyword evidence="4" id="KW-0238">DNA-binding</keyword>
<keyword evidence="8" id="KW-1185">Reference proteome</keyword>
<evidence type="ECO:0000256" key="2">
    <source>
        <dbReference type="ARBA" id="ARBA00022490"/>
    </source>
</evidence>
<keyword evidence="3" id="KW-0805">Transcription regulation</keyword>
<proteinExistence type="predicted"/>
<dbReference type="STRING" id="420662.Mpe_A1808"/>
<dbReference type="FunFam" id="1.10.10.10:FF:000163">
    <property type="entry name" value="MarR family transcriptional regulator"/>
    <property type="match status" value="1"/>
</dbReference>
<gene>
    <name evidence="7" type="ordered locus">Mpe_A1808</name>
</gene>
<dbReference type="KEGG" id="mpt:Mpe_A1808"/>
<dbReference type="GO" id="GO:0003700">
    <property type="term" value="F:DNA-binding transcription factor activity"/>
    <property type="evidence" value="ECO:0007669"/>
    <property type="project" value="InterPro"/>
</dbReference>
<keyword evidence="2" id="KW-0963">Cytoplasm</keyword>
<dbReference type="InterPro" id="IPR039422">
    <property type="entry name" value="MarR/SlyA-like"/>
</dbReference>
<evidence type="ECO:0000256" key="4">
    <source>
        <dbReference type="ARBA" id="ARBA00023125"/>
    </source>
</evidence>
<dbReference type="GO" id="GO:0003677">
    <property type="term" value="F:DNA binding"/>
    <property type="evidence" value="ECO:0007669"/>
    <property type="project" value="UniProtKB-KW"/>
</dbReference>
<feature type="domain" description="HTH marR-type" evidence="6">
    <location>
        <begin position="21"/>
        <end position="151"/>
    </location>
</feature>
<dbReference type="SUPFAM" id="SSF46785">
    <property type="entry name" value="Winged helix' DNA-binding domain"/>
    <property type="match status" value="1"/>
</dbReference>
<dbReference type="Gene3D" id="1.10.10.10">
    <property type="entry name" value="Winged helix-like DNA-binding domain superfamily/Winged helix DNA-binding domain"/>
    <property type="match status" value="1"/>
</dbReference>
<dbReference type="InterPro" id="IPR055166">
    <property type="entry name" value="Transc_reg_Sar_Rot_HTH"/>
</dbReference>
<dbReference type="PANTHER" id="PTHR33164:SF5">
    <property type="entry name" value="ORGANIC HYDROPEROXIDE RESISTANCE TRANSCRIPTIONAL REGULATOR"/>
    <property type="match status" value="1"/>
</dbReference>
<evidence type="ECO:0000256" key="5">
    <source>
        <dbReference type="ARBA" id="ARBA00023163"/>
    </source>
</evidence>
<dbReference type="PANTHER" id="PTHR33164">
    <property type="entry name" value="TRANSCRIPTIONAL REGULATOR, MARR FAMILY"/>
    <property type="match status" value="1"/>
</dbReference>
<evidence type="ECO:0000259" key="6">
    <source>
        <dbReference type="PROSITE" id="PS50995"/>
    </source>
</evidence>
<name>A2SGS8_METPP</name>
<evidence type="ECO:0000256" key="1">
    <source>
        <dbReference type="ARBA" id="ARBA00004496"/>
    </source>
</evidence>
<dbReference type="InterPro" id="IPR036390">
    <property type="entry name" value="WH_DNA-bd_sf"/>
</dbReference>